<feature type="domain" description="Luciferase-like" evidence="3">
    <location>
        <begin position="1"/>
        <end position="295"/>
    </location>
</feature>
<dbReference type="SUPFAM" id="SSF51679">
    <property type="entry name" value="Bacterial luciferase-like"/>
    <property type="match status" value="1"/>
</dbReference>
<evidence type="ECO:0000256" key="1">
    <source>
        <dbReference type="ARBA" id="ARBA00023002"/>
    </source>
</evidence>
<dbReference type="InterPro" id="IPR050766">
    <property type="entry name" value="Bact_Lucif_Oxidored"/>
</dbReference>
<accession>W4LRZ9</accession>
<dbReference type="GO" id="GO:0016705">
    <property type="term" value="F:oxidoreductase activity, acting on paired donors, with incorporation or reduction of molecular oxygen"/>
    <property type="evidence" value="ECO:0007669"/>
    <property type="project" value="InterPro"/>
</dbReference>
<evidence type="ECO:0000256" key="2">
    <source>
        <dbReference type="ARBA" id="ARBA00023033"/>
    </source>
</evidence>
<dbReference type="HOGENOM" id="CLU_027853_3_2_7"/>
<sequence>MRFGIILSSDHQDGVSSPQALSDQLAKARVAQESGFHSVWAGPGYLHGGWHSAVLLARVCAEAPQLDVGMISLLPLHHPVELAEQIATLDTICNGRLTLAVALGWRDFQFRAFGIPQTQRLGRFRETLEVMQKLWTQERVTHHGAHFHLDEVPGARQPLQQPTPQLWIAANQDPGVIRAAKTAAGWLVSSRSTVETIERQVQLYQTTLSEVERTGYVAAWREMYVAEDRAEAIRLIQPYVERLYQNRAAMGHNRDLPNADRIDVGFEQVLADRFILGSPSDCIAEIERYRQLGVQELIVRCQWPGMPGESTLAAIRRFGQDVLPRFATV</sequence>
<reference evidence="4 5" key="1">
    <citation type="journal article" date="2014" name="Nature">
        <title>An environmental bacterial taxon with a large and distinct metabolic repertoire.</title>
        <authorList>
            <person name="Wilson M.C."/>
            <person name="Mori T."/>
            <person name="Ruckert C."/>
            <person name="Uria A.R."/>
            <person name="Helf M.J."/>
            <person name="Takada K."/>
            <person name="Gernert C."/>
            <person name="Steffens U.A."/>
            <person name="Heycke N."/>
            <person name="Schmitt S."/>
            <person name="Rinke C."/>
            <person name="Helfrich E.J."/>
            <person name="Brachmann A.O."/>
            <person name="Gurgui C."/>
            <person name="Wakimoto T."/>
            <person name="Kracht M."/>
            <person name="Crusemann M."/>
            <person name="Hentschel U."/>
            <person name="Abe I."/>
            <person name="Matsunaga S."/>
            <person name="Kalinowski J."/>
            <person name="Takeyama H."/>
            <person name="Piel J."/>
        </authorList>
    </citation>
    <scope>NUCLEOTIDE SEQUENCE [LARGE SCALE GENOMIC DNA]</scope>
    <source>
        <strain evidence="5">TSY1</strain>
    </source>
</reference>
<organism evidence="4 5">
    <name type="scientific">Entotheonella factor</name>
    <dbReference type="NCBI Taxonomy" id="1429438"/>
    <lineage>
        <taxon>Bacteria</taxon>
        <taxon>Pseudomonadati</taxon>
        <taxon>Nitrospinota/Tectimicrobiota group</taxon>
        <taxon>Candidatus Tectimicrobiota</taxon>
        <taxon>Candidatus Entotheonellia</taxon>
        <taxon>Candidatus Entotheonellales</taxon>
        <taxon>Candidatus Entotheonellaceae</taxon>
        <taxon>Candidatus Entotheonella</taxon>
    </lineage>
</organism>
<evidence type="ECO:0000259" key="3">
    <source>
        <dbReference type="Pfam" id="PF00296"/>
    </source>
</evidence>
<dbReference type="Gene3D" id="3.20.20.30">
    <property type="entry name" value="Luciferase-like domain"/>
    <property type="match status" value="1"/>
</dbReference>
<gene>
    <name evidence="4" type="ORF">ETSY1_10420</name>
</gene>
<comment type="caution">
    <text evidence="4">The sequence shown here is derived from an EMBL/GenBank/DDBJ whole genome shotgun (WGS) entry which is preliminary data.</text>
</comment>
<evidence type="ECO:0000313" key="4">
    <source>
        <dbReference type="EMBL" id="ETX00670.1"/>
    </source>
</evidence>
<dbReference type="PANTHER" id="PTHR30137:SF8">
    <property type="entry name" value="BLR5498 PROTEIN"/>
    <property type="match status" value="1"/>
</dbReference>
<name>W4LRZ9_ENTF1</name>
<dbReference type="GO" id="GO:0005829">
    <property type="term" value="C:cytosol"/>
    <property type="evidence" value="ECO:0007669"/>
    <property type="project" value="TreeGrafter"/>
</dbReference>
<protein>
    <recommendedName>
        <fullName evidence="3">Luciferase-like domain-containing protein</fullName>
    </recommendedName>
</protein>
<keyword evidence="2" id="KW-0503">Monooxygenase</keyword>
<dbReference type="PANTHER" id="PTHR30137">
    <property type="entry name" value="LUCIFERASE-LIKE MONOOXYGENASE"/>
    <property type="match status" value="1"/>
</dbReference>
<dbReference type="EMBL" id="AZHW01000317">
    <property type="protein sequence ID" value="ETX00670.1"/>
    <property type="molecule type" value="Genomic_DNA"/>
</dbReference>
<keyword evidence="5" id="KW-1185">Reference proteome</keyword>
<dbReference type="AlphaFoldDB" id="W4LRZ9"/>
<dbReference type="Pfam" id="PF00296">
    <property type="entry name" value="Bac_luciferase"/>
    <property type="match status" value="1"/>
</dbReference>
<dbReference type="GO" id="GO:0004497">
    <property type="term" value="F:monooxygenase activity"/>
    <property type="evidence" value="ECO:0007669"/>
    <property type="project" value="UniProtKB-KW"/>
</dbReference>
<dbReference type="InterPro" id="IPR036661">
    <property type="entry name" value="Luciferase-like_sf"/>
</dbReference>
<keyword evidence="1" id="KW-0560">Oxidoreductase</keyword>
<dbReference type="Proteomes" id="UP000019141">
    <property type="component" value="Unassembled WGS sequence"/>
</dbReference>
<dbReference type="InterPro" id="IPR011251">
    <property type="entry name" value="Luciferase-like_dom"/>
</dbReference>
<proteinExistence type="predicted"/>
<evidence type="ECO:0000313" key="5">
    <source>
        <dbReference type="Proteomes" id="UP000019141"/>
    </source>
</evidence>